<protein>
    <submittedName>
        <fullName evidence="2">Uncharacterized protein</fullName>
    </submittedName>
</protein>
<dbReference type="Proteomes" id="UP000435112">
    <property type="component" value="Unassembled WGS sequence"/>
</dbReference>
<sequence>MQCVWGRGVTGGQRGHGGRAWKAAALSRAFIILLAGGGAAVHRCVCLNRQLMETLYGGGSCDARCILHRMGDLPSVVRFAPVRRNRKDH</sequence>
<dbReference type="EMBL" id="QXFV01000827">
    <property type="protein sequence ID" value="KAE9024673.1"/>
    <property type="molecule type" value="Genomic_DNA"/>
</dbReference>
<proteinExistence type="predicted"/>
<name>A0A6A3M8S3_9STRA</name>
<evidence type="ECO:0000313" key="3">
    <source>
        <dbReference type="Proteomes" id="UP000429607"/>
    </source>
</evidence>
<reference evidence="3 4" key="1">
    <citation type="submission" date="2018-09" db="EMBL/GenBank/DDBJ databases">
        <title>Genomic investigation of the strawberry pathogen Phytophthora fragariae indicates pathogenicity is determined by transcriptional variation in three key races.</title>
        <authorList>
            <person name="Adams T.M."/>
            <person name="Armitage A.D."/>
            <person name="Sobczyk M.K."/>
            <person name="Bates H.J."/>
            <person name="Dunwell J.M."/>
            <person name="Nellist C.F."/>
            <person name="Harrison R.J."/>
        </authorList>
    </citation>
    <scope>NUCLEOTIDE SEQUENCE [LARGE SCALE GENOMIC DNA]</scope>
    <source>
        <strain evidence="2 3">SCRP249</strain>
        <strain evidence="1 4">SCRP324</strain>
    </source>
</reference>
<dbReference type="OrthoDB" id="10309769at2759"/>
<accession>A0A6A3M8S3</accession>
<evidence type="ECO:0000313" key="1">
    <source>
        <dbReference type="EMBL" id="KAE9018941.1"/>
    </source>
</evidence>
<dbReference type="Proteomes" id="UP000429607">
    <property type="component" value="Unassembled WGS sequence"/>
</dbReference>
<gene>
    <name evidence="2" type="ORF">PR001_g12623</name>
    <name evidence="1" type="ORF">PR002_g12961</name>
</gene>
<comment type="caution">
    <text evidence="2">The sequence shown here is derived from an EMBL/GenBank/DDBJ whole genome shotgun (WGS) entry which is preliminary data.</text>
</comment>
<evidence type="ECO:0000313" key="4">
    <source>
        <dbReference type="Proteomes" id="UP000435112"/>
    </source>
</evidence>
<organism evidence="2 3">
    <name type="scientific">Phytophthora rubi</name>
    <dbReference type="NCBI Taxonomy" id="129364"/>
    <lineage>
        <taxon>Eukaryota</taxon>
        <taxon>Sar</taxon>
        <taxon>Stramenopiles</taxon>
        <taxon>Oomycota</taxon>
        <taxon>Peronosporomycetes</taxon>
        <taxon>Peronosporales</taxon>
        <taxon>Peronosporaceae</taxon>
        <taxon>Phytophthora</taxon>
    </lineage>
</organism>
<dbReference type="EMBL" id="QXFU01000836">
    <property type="protein sequence ID" value="KAE9018941.1"/>
    <property type="molecule type" value="Genomic_DNA"/>
</dbReference>
<evidence type="ECO:0000313" key="2">
    <source>
        <dbReference type="EMBL" id="KAE9024673.1"/>
    </source>
</evidence>
<dbReference type="AlphaFoldDB" id="A0A6A3M8S3"/>